<dbReference type="Gene3D" id="4.10.520.10">
    <property type="entry name" value="IHF-like DNA-binding proteins"/>
    <property type="match status" value="1"/>
</dbReference>
<dbReference type="InterPro" id="IPR010992">
    <property type="entry name" value="IHF-like_DNA-bd_dom_sf"/>
</dbReference>
<gene>
    <name evidence="4" type="ORF">ROJ8625_02177</name>
</gene>
<evidence type="ECO:0000256" key="2">
    <source>
        <dbReference type="ARBA" id="ARBA00023125"/>
    </source>
</evidence>
<feature type="compositionally biased region" description="Acidic residues" evidence="3">
    <location>
        <begin position="145"/>
        <end position="155"/>
    </location>
</feature>
<sequence length="163" mass="17101">MATSTSNRPQAAGAGRKTRAAPNVAAQTTATEETDANETAEARLDTAVAATLDPALKPAHQRRALRKRELIDLVVTRSGMKKKDAKPVVEAALAVLGEQLADGRELNLAPLGKVRVTKHKQATNGQVLTARIRQPDPSGRRPADEAADGSDEDGSDPLAPAAE</sequence>
<dbReference type="SUPFAM" id="SSF47729">
    <property type="entry name" value="IHF-like DNA-binding proteins"/>
    <property type="match status" value="1"/>
</dbReference>
<dbReference type="Proteomes" id="UP000193570">
    <property type="component" value="Unassembled WGS sequence"/>
</dbReference>
<evidence type="ECO:0000313" key="4">
    <source>
        <dbReference type="EMBL" id="SLN43760.1"/>
    </source>
</evidence>
<accession>A0A1X6Z8E6</accession>
<evidence type="ECO:0000313" key="5">
    <source>
        <dbReference type="Proteomes" id="UP000193570"/>
    </source>
</evidence>
<dbReference type="GO" id="GO:0030527">
    <property type="term" value="F:structural constituent of chromatin"/>
    <property type="evidence" value="ECO:0007669"/>
    <property type="project" value="InterPro"/>
</dbReference>
<feature type="region of interest" description="Disordered" evidence="3">
    <location>
        <begin position="1"/>
        <end position="39"/>
    </location>
</feature>
<dbReference type="RefSeq" id="WP_085791863.1">
    <property type="nucleotide sequence ID" value="NZ_FWFK01000003.1"/>
</dbReference>
<dbReference type="InterPro" id="IPR000119">
    <property type="entry name" value="Hist_DNA-bd"/>
</dbReference>
<dbReference type="GO" id="GO:0003677">
    <property type="term" value="F:DNA binding"/>
    <property type="evidence" value="ECO:0007669"/>
    <property type="project" value="UniProtKB-KW"/>
</dbReference>
<evidence type="ECO:0000256" key="1">
    <source>
        <dbReference type="ARBA" id="ARBA00010529"/>
    </source>
</evidence>
<feature type="region of interest" description="Disordered" evidence="3">
    <location>
        <begin position="119"/>
        <end position="163"/>
    </location>
</feature>
<dbReference type="AlphaFoldDB" id="A0A1X6Z8E6"/>
<proteinExistence type="inferred from homology"/>
<name>A0A1X6Z8E6_9RHOB</name>
<reference evidence="4 5" key="1">
    <citation type="submission" date="2017-03" db="EMBL/GenBank/DDBJ databases">
        <authorList>
            <person name="Afonso C.L."/>
            <person name="Miller P.J."/>
            <person name="Scott M.A."/>
            <person name="Spackman E."/>
            <person name="Goraichik I."/>
            <person name="Dimitrov K.M."/>
            <person name="Suarez D.L."/>
            <person name="Swayne D.E."/>
        </authorList>
    </citation>
    <scope>NUCLEOTIDE SEQUENCE [LARGE SCALE GENOMIC DNA]</scope>
    <source>
        <strain evidence="4 5">CECT 8625</strain>
    </source>
</reference>
<protein>
    <submittedName>
        <fullName evidence="4">Integration host factor subunit alpha</fullName>
    </submittedName>
</protein>
<dbReference type="EMBL" id="FWFK01000003">
    <property type="protein sequence ID" value="SLN43760.1"/>
    <property type="molecule type" value="Genomic_DNA"/>
</dbReference>
<dbReference type="Pfam" id="PF00216">
    <property type="entry name" value="Bac_DNA_binding"/>
    <property type="match status" value="1"/>
</dbReference>
<evidence type="ECO:0000256" key="3">
    <source>
        <dbReference type="SAM" id="MobiDB-lite"/>
    </source>
</evidence>
<keyword evidence="5" id="KW-1185">Reference proteome</keyword>
<organism evidence="4 5">
    <name type="scientific">Roseivivax jejudonensis</name>
    <dbReference type="NCBI Taxonomy" id="1529041"/>
    <lineage>
        <taxon>Bacteria</taxon>
        <taxon>Pseudomonadati</taxon>
        <taxon>Pseudomonadota</taxon>
        <taxon>Alphaproteobacteria</taxon>
        <taxon>Rhodobacterales</taxon>
        <taxon>Roseobacteraceae</taxon>
        <taxon>Roseivivax</taxon>
    </lineage>
</organism>
<dbReference type="OrthoDB" id="7873378at2"/>
<keyword evidence="2" id="KW-0238">DNA-binding</keyword>
<comment type="similarity">
    <text evidence="1">Belongs to the bacterial histone-like protein family.</text>
</comment>